<keyword evidence="2" id="KW-1185">Reference proteome</keyword>
<dbReference type="PANTHER" id="PTHR13061:SF29">
    <property type="entry name" value="GAMMA CARBONIC ANHYDRASE-LIKE 1, MITOCHONDRIAL-RELATED"/>
    <property type="match status" value="1"/>
</dbReference>
<evidence type="ECO:0000313" key="2">
    <source>
        <dbReference type="Proteomes" id="UP000188184"/>
    </source>
</evidence>
<gene>
    <name evidence="1" type="ORF">B0X71_01345</name>
</gene>
<dbReference type="InterPro" id="IPR011004">
    <property type="entry name" value="Trimer_LpxA-like_sf"/>
</dbReference>
<dbReference type="EMBL" id="CP019640">
    <property type="protein sequence ID" value="AQQ51894.1"/>
    <property type="molecule type" value="Genomic_DNA"/>
</dbReference>
<dbReference type="Gene3D" id="2.160.10.10">
    <property type="entry name" value="Hexapeptide repeat proteins"/>
    <property type="match status" value="1"/>
</dbReference>
<sequence>MSTLSEVRTIYYHFNGKEPIVHDTAYTAPGTRIIGNVEMEAGSSIWFNAVLRGDHEKIHIGRGSNVQDGCAVHTDPGFAVTVGEDVTIGHNATVHGCTIKDRSLIGMGCTILNGAVVGPESLVAAGSVVREGQVVEPGTLVAGIPAKVIRKLTDEERKKLLDGAKHYVLNAKVYLETFDPMD</sequence>
<dbReference type="Pfam" id="PF00132">
    <property type="entry name" value="Hexapep"/>
    <property type="match status" value="1"/>
</dbReference>
<dbReference type="Proteomes" id="UP000188184">
    <property type="component" value="Chromosome"/>
</dbReference>
<evidence type="ECO:0000313" key="1">
    <source>
        <dbReference type="EMBL" id="AQQ51894.1"/>
    </source>
</evidence>
<dbReference type="InterPro" id="IPR050484">
    <property type="entry name" value="Transf_Hexapept/Carb_Anhydrase"/>
</dbReference>
<dbReference type="KEGG" id="pmar:B0X71_01345"/>
<dbReference type="InterPro" id="IPR001451">
    <property type="entry name" value="Hexapep"/>
</dbReference>
<dbReference type="CDD" id="cd04645">
    <property type="entry name" value="LbH_gamma_CA_like"/>
    <property type="match status" value="1"/>
</dbReference>
<accession>A0A1Q2KUU6</accession>
<dbReference type="SUPFAM" id="SSF51161">
    <property type="entry name" value="Trimeric LpxA-like enzymes"/>
    <property type="match status" value="1"/>
</dbReference>
<organism evidence="1 2">
    <name type="scientific">Planococcus lenghuensis</name>
    <dbReference type="NCBI Taxonomy" id="2213202"/>
    <lineage>
        <taxon>Bacteria</taxon>
        <taxon>Bacillati</taxon>
        <taxon>Bacillota</taxon>
        <taxon>Bacilli</taxon>
        <taxon>Bacillales</taxon>
        <taxon>Caryophanaceae</taxon>
        <taxon>Planococcus</taxon>
    </lineage>
</organism>
<dbReference type="OrthoDB" id="9803036at2"/>
<dbReference type="AlphaFoldDB" id="A0A1Q2KUU6"/>
<name>A0A1Q2KUU6_9BACL</name>
<dbReference type="PANTHER" id="PTHR13061">
    <property type="entry name" value="DYNACTIN SUBUNIT P25"/>
    <property type="match status" value="1"/>
</dbReference>
<dbReference type="InterPro" id="IPR047324">
    <property type="entry name" value="LbH_gamma_CA-like"/>
</dbReference>
<proteinExistence type="predicted"/>
<protein>
    <submittedName>
        <fullName evidence="1">Gamma carbonic anhydrase family protein</fullName>
    </submittedName>
</protein>
<reference evidence="1 2" key="1">
    <citation type="submission" date="2017-02" db="EMBL/GenBank/DDBJ databases">
        <title>The complete genomic sequence of a novel cold adapted crude oil-degrading bacterium Planococcus qaidamina Y42.</title>
        <authorList>
            <person name="Yang R."/>
        </authorList>
    </citation>
    <scope>NUCLEOTIDE SEQUENCE [LARGE SCALE GENOMIC DNA]</scope>
    <source>
        <strain evidence="1 2">Y42</strain>
    </source>
</reference>